<evidence type="ECO:0000313" key="4">
    <source>
        <dbReference type="Proteomes" id="UP000056750"/>
    </source>
</evidence>
<keyword evidence="1" id="KW-0812">Transmembrane</keyword>
<dbReference type="InterPro" id="IPR002656">
    <property type="entry name" value="Acyl_transf_3_dom"/>
</dbReference>
<evidence type="ECO:0000259" key="2">
    <source>
        <dbReference type="Pfam" id="PF01757"/>
    </source>
</evidence>
<evidence type="ECO:0000256" key="1">
    <source>
        <dbReference type="SAM" id="Phobius"/>
    </source>
</evidence>
<dbReference type="InterPro" id="IPR050879">
    <property type="entry name" value="Acyltransferase_3"/>
</dbReference>
<organism evidence="3 4">
    <name type="scientific">Alteromonas stellipolaris</name>
    <dbReference type="NCBI Taxonomy" id="233316"/>
    <lineage>
        <taxon>Bacteria</taxon>
        <taxon>Pseudomonadati</taxon>
        <taxon>Pseudomonadota</taxon>
        <taxon>Gammaproteobacteria</taxon>
        <taxon>Alteromonadales</taxon>
        <taxon>Alteromonadaceae</taxon>
        <taxon>Alteromonas/Salinimonas group</taxon>
        <taxon>Alteromonas</taxon>
    </lineage>
</organism>
<feature type="transmembrane region" description="Helical" evidence="1">
    <location>
        <begin position="52"/>
        <end position="75"/>
    </location>
</feature>
<feature type="transmembrane region" description="Helical" evidence="1">
    <location>
        <begin position="315"/>
        <end position="336"/>
    </location>
</feature>
<dbReference type="PANTHER" id="PTHR23028:SF134">
    <property type="entry name" value="PUTATIVE (AFU_ORTHOLOGUE AFUA_4G08520)-RELATED"/>
    <property type="match status" value="1"/>
</dbReference>
<geneLocation type="plasmid" evidence="3 4">
    <name>pASTE61-200</name>
</geneLocation>
<evidence type="ECO:0000313" key="3">
    <source>
        <dbReference type="EMBL" id="AMJ76755.1"/>
    </source>
</evidence>
<keyword evidence="1" id="KW-0472">Membrane</keyword>
<dbReference type="PANTHER" id="PTHR23028">
    <property type="entry name" value="ACETYLTRANSFERASE"/>
    <property type="match status" value="1"/>
</dbReference>
<keyword evidence="1" id="KW-1133">Transmembrane helix</keyword>
<protein>
    <recommendedName>
        <fullName evidence="2">Acyltransferase 3 domain-containing protein</fullName>
    </recommendedName>
</protein>
<reference evidence="3 4" key="1">
    <citation type="submission" date="2015-12" db="EMBL/GenBank/DDBJ databases">
        <title>Intraspecies pangenome expansion in the marine bacterium Alteromonas.</title>
        <authorList>
            <person name="Lopez-Perez M."/>
            <person name="Rodriguez-Valera F."/>
        </authorList>
    </citation>
    <scope>NUCLEOTIDE SEQUENCE [LARGE SCALE GENOMIC DNA]</scope>
    <source>
        <strain evidence="3 4">LMG 21861</strain>
        <plasmid evidence="3 4">pASTE61-200</plasmid>
    </source>
</reference>
<proteinExistence type="predicted"/>
<feature type="transmembrane region" description="Helical" evidence="1">
    <location>
        <begin position="166"/>
        <end position="186"/>
    </location>
</feature>
<gene>
    <name evidence="3" type="ORF">AVL57_01020</name>
</gene>
<sequence>MSRDSYWDGLRALLLFLVLNEHIARMLHPVLLNSEVLIDNSGGIDVALFFSPIQLLFNGAAAVSVMFCLTGYLISRSAFKSQNLLSFDVIILFLKRYLRICTPIVGAMIITYLAIATGVFEPQRLSPLFITTFGYEPFNLDVSFVDMIKQALVTSPFLMNRDNNPMLWVVSVELYASFALYLLCLITTNKWLKGNIQIMVSLSVCAVLICLNHHEISIAFVLGHTLAVLERFNLLRHRKLLSVIATIALGGFLFVLKGGEQNPFNFVGAGVHQLDSQYIVYGWGGAGLMLLIMLSKRCQRCLSSKPLQLVGKASYSMLLIHIIALVIATKWGAYVAPHDVVYQYMFVSIVTYIGTFWLGTGLYLAIEKPVLKLLTRLPLGSNIKLVTADLPNAHPTN</sequence>
<feature type="transmembrane region" description="Helical" evidence="1">
    <location>
        <begin position="342"/>
        <end position="366"/>
    </location>
</feature>
<name>A0ABM5YQP2_9ALTE</name>
<dbReference type="RefSeq" id="WP_061093794.1">
    <property type="nucleotide sequence ID" value="NZ_CP013927.1"/>
</dbReference>
<dbReference type="EMBL" id="CP013927">
    <property type="protein sequence ID" value="AMJ76755.1"/>
    <property type="molecule type" value="Genomic_DNA"/>
</dbReference>
<feature type="transmembrane region" description="Helical" evidence="1">
    <location>
        <begin position="96"/>
        <end position="120"/>
    </location>
</feature>
<accession>A0ABM5YQP2</accession>
<feature type="transmembrane region" description="Helical" evidence="1">
    <location>
        <begin position="278"/>
        <end position="294"/>
    </location>
</feature>
<dbReference type="Proteomes" id="UP000056750">
    <property type="component" value="Plasmid pASTE61-200"/>
</dbReference>
<feature type="domain" description="Acyltransferase 3" evidence="2">
    <location>
        <begin position="5"/>
        <end position="358"/>
    </location>
</feature>
<feature type="transmembrane region" description="Helical" evidence="1">
    <location>
        <begin position="240"/>
        <end position="258"/>
    </location>
</feature>
<dbReference type="Pfam" id="PF01757">
    <property type="entry name" value="Acyl_transf_3"/>
    <property type="match status" value="1"/>
</dbReference>
<keyword evidence="4" id="KW-1185">Reference proteome</keyword>
<keyword evidence="3" id="KW-0614">Plasmid</keyword>